<keyword evidence="5" id="KW-0539">Nucleus</keyword>
<dbReference type="GO" id="GO:0005634">
    <property type="term" value="C:nucleus"/>
    <property type="evidence" value="ECO:0007669"/>
    <property type="project" value="UniProtKB-SubCell"/>
</dbReference>
<dbReference type="InterPro" id="IPR044810">
    <property type="entry name" value="WRKY_plant"/>
</dbReference>
<feature type="compositionally biased region" description="Polar residues" evidence="6">
    <location>
        <begin position="369"/>
        <end position="389"/>
    </location>
</feature>
<feature type="region of interest" description="Disordered" evidence="6">
    <location>
        <begin position="319"/>
        <end position="399"/>
    </location>
</feature>
<dbReference type="SUPFAM" id="SSF118290">
    <property type="entry name" value="WRKY DNA-binding domain"/>
    <property type="match status" value="1"/>
</dbReference>
<feature type="compositionally biased region" description="Pro residues" evidence="6">
    <location>
        <begin position="19"/>
        <end position="28"/>
    </location>
</feature>
<dbReference type="PROSITE" id="PS50811">
    <property type="entry name" value="WRKY"/>
    <property type="match status" value="1"/>
</dbReference>
<sequence length="399" mass="41087">MAARQASASAAGEGARRQPQPPRPPLSLPPRSAIESLFSAGAGSAAAAAGAETSPGPLTLAAAFFPEAPSPAFHGSFTQLLVGAIGSPAATASAAGAGPGGPSPPSPFAMPPGLSPTALLGSPRLFSPTGNFEMSHQQALAQVTAQAVHSPYSMVNQTDYSLPFSSTRTPALTSQNVNSSADVASTSTKVTPIQPSHTDGQITQIIYRGQHNHHRPPKRRSKDGGELLNEGDDLRENEDAPTRSEPGSNDHSGKVEASNDGPAGPSMSRRGEGGDHLSGSSDGEDEDDDESRAGNGDAGPANANKRSYYKCTYQGCEVKKHIERSSQDPKAVITTYEGKHSHDVPAARNSSHAAANVNASSSSSVAHRGQNSVSSSRRSDLQNASSASSVLLKEENEIT</sequence>
<feature type="domain" description="WRKY" evidence="7">
    <location>
        <begin position="302"/>
        <end position="345"/>
    </location>
</feature>
<dbReference type="Gene3D" id="2.20.25.80">
    <property type="entry name" value="WRKY domain"/>
    <property type="match status" value="1"/>
</dbReference>
<evidence type="ECO:0000256" key="4">
    <source>
        <dbReference type="ARBA" id="ARBA00023163"/>
    </source>
</evidence>
<comment type="caution">
    <text evidence="8">The sequence shown here is derived from an EMBL/GenBank/DDBJ whole genome shotgun (WGS) entry which is preliminary data.</text>
</comment>
<feature type="compositionally biased region" description="Low complexity" evidence="6">
    <location>
        <begin position="293"/>
        <end position="304"/>
    </location>
</feature>
<feature type="compositionally biased region" description="Low complexity" evidence="6">
    <location>
        <begin position="1"/>
        <end position="13"/>
    </location>
</feature>
<keyword evidence="3" id="KW-0238">DNA-binding</keyword>
<evidence type="ECO:0000313" key="8">
    <source>
        <dbReference type="EMBL" id="TVU46511.1"/>
    </source>
</evidence>
<evidence type="ECO:0000256" key="6">
    <source>
        <dbReference type="SAM" id="MobiDB-lite"/>
    </source>
</evidence>
<dbReference type="OrthoDB" id="2021103at2759"/>
<evidence type="ECO:0000256" key="2">
    <source>
        <dbReference type="ARBA" id="ARBA00023015"/>
    </source>
</evidence>
<dbReference type="GO" id="GO:0043565">
    <property type="term" value="F:sequence-specific DNA binding"/>
    <property type="evidence" value="ECO:0007669"/>
    <property type="project" value="InterPro"/>
</dbReference>
<dbReference type="InterPro" id="IPR036576">
    <property type="entry name" value="WRKY_dom_sf"/>
</dbReference>
<reference evidence="8 9" key="1">
    <citation type="journal article" date="2019" name="Sci. Rep.">
        <title>A high-quality genome of Eragrostis curvula grass provides insights into Poaceae evolution and supports new strategies to enhance forage quality.</title>
        <authorList>
            <person name="Carballo J."/>
            <person name="Santos B.A.C.M."/>
            <person name="Zappacosta D."/>
            <person name="Garbus I."/>
            <person name="Selva J.P."/>
            <person name="Gallo C.A."/>
            <person name="Diaz A."/>
            <person name="Albertini E."/>
            <person name="Caccamo M."/>
            <person name="Echenique V."/>
        </authorList>
    </citation>
    <scope>NUCLEOTIDE SEQUENCE [LARGE SCALE GENOMIC DNA]</scope>
    <source>
        <strain evidence="9">cv. Victoria</strain>
        <tissue evidence="8">Leaf</tissue>
    </source>
</reference>
<feature type="non-terminal residue" evidence="8">
    <location>
        <position position="1"/>
    </location>
</feature>
<dbReference type="PANTHER" id="PTHR31221">
    <property type="entry name" value="WRKY TRANSCRIPTION FACTOR PROTEIN 1-RELATED"/>
    <property type="match status" value="1"/>
</dbReference>
<protein>
    <recommendedName>
        <fullName evidence="7">WRKY domain-containing protein</fullName>
    </recommendedName>
</protein>
<dbReference type="SMART" id="SM00774">
    <property type="entry name" value="WRKY"/>
    <property type="match status" value="1"/>
</dbReference>
<gene>
    <name evidence="8" type="ORF">EJB05_06052</name>
</gene>
<dbReference type="GO" id="GO:0003700">
    <property type="term" value="F:DNA-binding transcription factor activity"/>
    <property type="evidence" value="ECO:0007669"/>
    <property type="project" value="InterPro"/>
</dbReference>
<name>A0A5J9WEP6_9POAL</name>
<dbReference type="PANTHER" id="PTHR31221:SF86">
    <property type="entry name" value="WRKY DNA-BINDING DOMAIN SUPERFAMILY PROTEIN-RELATED"/>
    <property type="match status" value="1"/>
</dbReference>
<dbReference type="Proteomes" id="UP000324897">
    <property type="component" value="Chromosome 5"/>
</dbReference>
<evidence type="ECO:0000256" key="3">
    <source>
        <dbReference type="ARBA" id="ARBA00023125"/>
    </source>
</evidence>
<feature type="region of interest" description="Disordered" evidence="6">
    <location>
        <begin position="91"/>
        <end position="122"/>
    </location>
</feature>
<feature type="region of interest" description="Disordered" evidence="6">
    <location>
        <begin position="178"/>
        <end position="307"/>
    </location>
</feature>
<dbReference type="EMBL" id="RWGY01000004">
    <property type="protein sequence ID" value="TVU46511.1"/>
    <property type="molecule type" value="Genomic_DNA"/>
</dbReference>
<keyword evidence="4" id="KW-0804">Transcription</keyword>
<evidence type="ECO:0000256" key="1">
    <source>
        <dbReference type="ARBA" id="ARBA00004123"/>
    </source>
</evidence>
<evidence type="ECO:0000313" key="9">
    <source>
        <dbReference type="Proteomes" id="UP000324897"/>
    </source>
</evidence>
<keyword evidence="2" id="KW-0805">Transcription regulation</keyword>
<comment type="subcellular location">
    <subcellularLocation>
        <location evidence="1">Nucleus</location>
    </subcellularLocation>
</comment>
<feature type="compositionally biased region" description="Polar residues" evidence="6">
    <location>
        <begin position="178"/>
        <end position="204"/>
    </location>
</feature>
<dbReference type="Gramene" id="TVU46511">
    <property type="protein sequence ID" value="TVU46511"/>
    <property type="gene ID" value="EJB05_06052"/>
</dbReference>
<organism evidence="8 9">
    <name type="scientific">Eragrostis curvula</name>
    <name type="common">weeping love grass</name>
    <dbReference type="NCBI Taxonomy" id="38414"/>
    <lineage>
        <taxon>Eukaryota</taxon>
        <taxon>Viridiplantae</taxon>
        <taxon>Streptophyta</taxon>
        <taxon>Embryophyta</taxon>
        <taxon>Tracheophyta</taxon>
        <taxon>Spermatophyta</taxon>
        <taxon>Magnoliopsida</taxon>
        <taxon>Liliopsida</taxon>
        <taxon>Poales</taxon>
        <taxon>Poaceae</taxon>
        <taxon>PACMAD clade</taxon>
        <taxon>Chloridoideae</taxon>
        <taxon>Eragrostideae</taxon>
        <taxon>Eragrostidinae</taxon>
        <taxon>Eragrostis</taxon>
    </lineage>
</organism>
<proteinExistence type="predicted"/>
<feature type="compositionally biased region" description="Low complexity" evidence="6">
    <location>
        <begin position="346"/>
        <end position="368"/>
    </location>
</feature>
<feature type="compositionally biased region" description="Basic and acidic residues" evidence="6">
    <location>
        <begin position="232"/>
        <end position="242"/>
    </location>
</feature>
<dbReference type="InterPro" id="IPR003657">
    <property type="entry name" value="WRKY_dom"/>
</dbReference>
<dbReference type="AlphaFoldDB" id="A0A5J9WEP6"/>
<evidence type="ECO:0000259" key="7">
    <source>
        <dbReference type="PROSITE" id="PS50811"/>
    </source>
</evidence>
<feature type="region of interest" description="Disordered" evidence="6">
    <location>
        <begin position="1"/>
        <end position="34"/>
    </location>
</feature>
<evidence type="ECO:0000256" key="5">
    <source>
        <dbReference type="ARBA" id="ARBA00023242"/>
    </source>
</evidence>
<feature type="compositionally biased region" description="Basic residues" evidence="6">
    <location>
        <begin position="210"/>
        <end position="221"/>
    </location>
</feature>
<keyword evidence="9" id="KW-1185">Reference proteome</keyword>
<accession>A0A5J9WEP6</accession>
<feature type="compositionally biased region" description="Pro residues" evidence="6">
    <location>
        <begin position="101"/>
        <end position="114"/>
    </location>
</feature>
<dbReference type="Pfam" id="PF03106">
    <property type="entry name" value="WRKY"/>
    <property type="match status" value="1"/>
</dbReference>